<evidence type="ECO:0000313" key="3">
    <source>
        <dbReference type="Proteomes" id="UP001597493"/>
    </source>
</evidence>
<feature type="domain" description="Glutamine amidotransferase" evidence="1">
    <location>
        <begin position="44"/>
        <end position="180"/>
    </location>
</feature>
<dbReference type="InterPro" id="IPR029062">
    <property type="entry name" value="Class_I_gatase-like"/>
</dbReference>
<accession>A0ABW5QTG8</accession>
<gene>
    <name evidence="2" type="ORF">ACFSW5_05030</name>
</gene>
<dbReference type="CDD" id="cd01741">
    <property type="entry name" value="GATase1_1"/>
    <property type="match status" value="1"/>
</dbReference>
<dbReference type="EMBL" id="JBHUMY010000006">
    <property type="protein sequence ID" value="MFD2659627.1"/>
    <property type="molecule type" value="Genomic_DNA"/>
</dbReference>
<evidence type="ECO:0000259" key="1">
    <source>
        <dbReference type="Pfam" id="PF00117"/>
    </source>
</evidence>
<keyword evidence="2" id="KW-0315">Glutamine amidotransferase</keyword>
<comment type="caution">
    <text evidence="2">The sequence shown here is derived from an EMBL/GenBank/DDBJ whole genome shotgun (WGS) entry which is preliminary data.</text>
</comment>
<organism evidence="2 3">
    <name type="scientific">Paenibacillus thailandensis</name>
    <dbReference type="NCBI Taxonomy" id="393250"/>
    <lineage>
        <taxon>Bacteria</taxon>
        <taxon>Bacillati</taxon>
        <taxon>Bacillota</taxon>
        <taxon>Bacilli</taxon>
        <taxon>Bacillales</taxon>
        <taxon>Paenibacillaceae</taxon>
        <taxon>Paenibacillus</taxon>
    </lineage>
</organism>
<dbReference type="SUPFAM" id="SSF52317">
    <property type="entry name" value="Class I glutamine amidotransferase-like"/>
    <property type="match status" value="1"/>
</dbReference>
<name>A0ABW5QTG8_9BACL</name>
<proteinExistence type="predicted"/>
<dbReference type="Pfam" id="PF00117">
    <property type="entry name" value="GATase"/>
    <property type="match status" value="1"/>
</dbReference>
<sequence length="232" mass="25720">MQLRVLSLKHFSFDDDSVMKEWAARSGHRYTVAEPHLGQALPSQDSFDLLIVCGGPMSVYEEEANPWLRPEKSFLKQAIADAKPVLGICLGAQLIAEALGAKVSRNRHKEIGWHPIKRTDSGHPLFRSMPPAFHSFQWHGDCFELPEGCERLATNECAQNQAFAYGDRVLALQFHLEPTPASIEAMVGHWASELTDGPYIQSAQQIRSGLARCADSARMLGLLLDALADSLR</sequence>
<evidence type="ECO:0000313" key="2">
    <source>
        <dbReference type="EMBL" id="MFD2659627.1"/>
    </source>
</evidence>
<reference evidence="3" key="1">
    <citation type="journal article" date="2019" name="Int. J. Syst. Evol. Microbiol.">
        <title>The Global Catalogue of Microorganisms (GCM) 10K type strain sequencing project: providing services to taxonomists for standard genome sequencing and annotation.</title>
        <authorList>
            <consortium name="The Broad Institute Genomics Platform"/>
            <consortium name="The Broad Institute Genome Sequencing Center for Infectious Disease"/>
            <person name="Wu L."/>
            <person name="Ma J."/>
        </authorList>
    </citation>
    <scope>NUCLEOTIDE SEQUENCE [LARGE SCALE GENOMIC DNA]</scope>
    <source>
        <strain evidence="3">TISTR 1827</strain>
    </source>
</reference>
<keyword evidence="3" id="KW-1185">Reference proteome</keyword>
<protein>
    <submittedName>
        <fullName evidence="2">Type 1 glutamine amidotransferase</fullName>
    </submittedName>
</protein>
<dbReference type="PANTHER" id="PTHR42695:SF5">
    <property type="entry name" value="GLUTAMINE AMIDOTRANSFERASE YLR126C-RELATED"/>
    <property type="match status" value="1"/>
</dbReference>
<dbReference type="InterPro" id="IPR044992">
    <property type="entry name" value="ChyE-like"/>
</dbReference>
<dbReference type="Gene3D" id="3.40.50.880">
    <property type="match status" value="1"/>
</dbReference>
<dbReference type="RefSeq" id="WP_379270318.1">
    <property type="nucleotide sequence ID" value="NZ_JBHUGT010000024.1"/>
</dbReference>
<dbReference type="InterPro" id="IPR017926">
    <property type="entry name" value="GATASE"/>
</dbReference>
<dbReference type="Proteomes" id="UP001597493">
    <property type="component" value="Unassembled WGS sequence"/>
</dbReference>
<dbReference type="PROSITE" id="PS51273">
    <property type="entry name" value="GATASE_TYPE_1"/>
    <property type="match status" value="1"/>
</dbReference>
<dbReference type="PANTHER" id="PTHR42695">
    <property type="entry name" value="GLUTAMINE AMIDOTRANSFERASE YLR126C-RELATED"/>
    <property type="match status" value="1"/>
</dbReference>